<evidence type="ECO:0000313" key="1">
    <source>
        <dbReference type="EMBL" id="MCI34737.1"/>
    </source>
</evidence>
<feature type="non-terminal residue" evidence="1">
    <location>
        <position position="1"/>
    </location>
</feature>
<dbReference type="SUPFAM" id="SSF117281">
    <property type="entry name" value="Kelch motif"/>
    <property type="match status" value="1"/>
</dbReference>
<accession>A0A392REU2</accession>
<dbReference type="AlphaFoldDB" id="A0A392REU2"/>
<dbReference type="EMBL" id="LXQA010216580">
    <property type="protein sequence ID" value="MCI34737.1"/>
    <property type="molecule type" value="Genomic_DNA"/>
</dbReference>
<name>A0A392REU2_9FABA</name>
<keyword evidence="2" id="KW-1185">Reference proteome</keyword>
<proteinExistence type="predicted"/>
<dbReference type="PANTHER" id="PTHR46034:SF7">
    <property type="entry name" value="INFLUENZA VIRUS NS1A-BINDING PROTEIN"/>
    <property type="match status" value="1"/>
</dbReference>
<comment type="caution">
    <text evidence="1">The sequence shown here is derived from an EMBL/GenBank/DDBJ whole genome shotgun (WGS) entry which is preliminary data.</text>
</comment>
<protein>
    <submittedName>
        <fullName evidence="1">Kelch-like protein 2-like</fullName>
    </submittedName>
</protein>
<dbReference type="Pfam" id="PF01344">
    <property type="entry name" value="Kelch_1"/>
    <property type="match status" value="1"/>
</dbReference>
<dbReference type="Proteomes" id="UP000265520">
    <property type="component" value="Unassembled WGS sequence"/>
</dbReference>
<sequence>QIERDLKWMKIKEMTAVARKYYEEKHSKEKEENPTAELHLDAKDSFFLIGGSYEKSSIADMDMYCTSQNVIKSLKPMNCPRSYASVVELNGGIYVFGGENDSGLLDSGMTV</sequence>
<evidence type="ECO:0000313" key="2">
    <source>
        <dbReference type="Proteomes" id="UP000265520"/>
    </source>
</evidence>
<dbReference type="InterPro" id="IPR006652">
    <property type="entry name" value="Kelch_1"/>
</dbReference>
<dbReference type="GO" id="GO:0034976">
    <property type="term" value="P:response to endoplasmic reticulum stress"/>
    <property type="evidence" value="ECO:0007669"/>
    <property type="project" value="InterPro"/>
</dbReference>
<dbReference type="InterPro" id="IPR015915">
    <property type="entry name" value="Kelch-typ_b-propeller"/>
</dbReference>
<organism evidence="1 2">
    <name type="scientific">Trifolium medium</name>
    <dbReference type="NCBI Taxonomy" id="97028"/>
    <lineage>
        <taxon>Eukaryota</taxon>
        <taxon>Viridiplantae</taxon>
        <taxon>Streptophyta</taxon>
        <taxon>Embryophyta</taxon>
        <taxon>Tracheophyta</taxon>
        <taxon>Spermatophyta</taxon>
        <taxon>Magnoliopsida</taxon>
        <taxon>eudicotyledons</taxon>
        <taxon>Gunneridae</taxon>
        <taxon>Pentapetalae</taxon>
        <taxon>rosids</taxon>
        <taxon>fabids</taxon>
        <taxon>Fabales</taxon>
        <taxon>Fabaceae</taxon>
        <taxon>Papilionoideae</taxon>
        <taxon>50 kb inversion clade</taxon>
        <taxon>NPAAA clade</taxon>
        <taxon>Hologalegina</taxon>
        <taxon>IRL clade</taxon>
        <taxon>Trifolieae</taxon>
        <taxon>Trifolium</taxon>
    </lineage>
</organism>
<dbReference type="Gene3D" id="2.120.10.80">
    <property type="entry name" value="Kelch-type beta propeller"/>
    <property type="match status" value="1"/>
</dbReference>
<dbReference type="PANTHER" id="PTHR46034">
    <property type="match status" value="1"/>
</dbReference>
<dbReference type="InterPro" id="IPR044832">
    <property type="entry name" value="NRP-like"/>
</dbReference>
<reference evidence="1 2" key="1">
    <citation type="journal article" date="2018" name="Front. Plant Sci.">
        <title>Red Clover (Trifolium pratense) and Zigzag Clover (T. medium) - A Picture of Genomic Similarities and Differences.</title>
        <authorList>
            <person name="Dluhosova J."/>
            <person name="Istvanek J."/>
            <person name="Nedelnik J."/>
            <person name="Repkova J."/>
        </authorList>
    </citation>
    <scope>NUCLEOTIDE SEQUENCE [LARGE SCALE GENOMIC DNA]</scope>
    <source>
        <strain evidence="2">cv. 10/8</strain>
        <tissue evidence="1">Leaf</tissue>
    </source>
</reference>